<keyword evidence="3" id="KW-0808">Transferase</keyword>
<evidence type="ECO:0000256" key="2">
    <source>
        <dbReference type="ARBA" id="ARBA00006464"/>
    </source>
</evidence>
<dbReference type="AlphaFoldDB" id="A0A948RZQ1"/>
<keyword evidence="6 7" id="KW-0472">Membrane</keyword>
<evidence type="ECO:0000313" key="9">
    <source>
        <dbReference type="EMBL" id="MBU2692157.1"/>
    </source>
</evidence>
<evidence type="ECO:0000313" key="10">
    <source>
        <dbReference type="Proteomes" id="UP000777784"/>
    </source>
</evidence>
<dbReference type="Pfam" id="PF02397">
    <property type="entry name" value="Bac_transf"/>
    <property type="match status" value="1"/>
</dbReference>
<evidence type="ECO:0000256" key="6">
    <source>
        <dbReference type="ARBA" id="ARBA00023136"/>
    </source>
</evidence>
<dbReference type="GO" id="GO:0016780">
    <property type="term" value="F:phosphotransferase activity, for other substituted phosphate groups"/>
    <property type="evidence" value="ECO:0007669"/>
    <property type="project" value="TreeGrafter"/>
</dbReference>
<evidence type="ECO:0000256" key="4">
    <source>
        <dbReference type="ARBA" id="ARBA00022692"/>
    </source>
</evidence>
<organism evidence="9 10">
    <name type="scientific">Eiseniibacteriota bacterium</name>
    <dbReference type="NCBI Taxonomy" id="2212470"/>
    <lineage>
        <taxon>Bacteria</taxon>
        <taxon>Candidatus Eiseniibacteriota</taxon>
    </lineage>
</organism>
<comment type="similarity">
    <text evidence="2">Belongs to the bacterial sugar transferase family.</text>
</comment>
<feature type="transmembrane region" description="Helical" evidence="7">
    <location>
        <begin position="107"/>
        <end position="126"/>
    </location>
</feature>
<accession>A0A948RZQ1</accession>
<dbReference type="Pfam" id="PF13727">
    <property type="entry name" value="CoA_binding_3"/>
    <property type="match status" value="1"/>
</dbReference>
<feature type="transmembrane region" description="Helical" evidence="7">
    <location>
        <begin position="132"/>
        <end position="150"/>
    </location>
</feature>
<dbReference type="NCBIfam" id="TIGR03025">
    <property type="entry name" value="EPS_sugtrans"/>
    <property type="match status" value="1"/>
</dbReference>
<evidence type="ECO:0000256" key="5">
    <source>
        <dbReference type="ARBA" id="ARBA00022989"/>
    </source>
</evidence>
<dbReference type="PANTHER" id="PTHR30576:SF10">
    <property type="entry name" value="SLL5057 PROTEIN"/>
    <property type="match status" value="1"/>
</dbReference>
<dbReference type="PANTHER" id="PTHR30576">
    <property type="entry name" value="COLANIC BIOSYNTHESIS UDP-GLUCOSE LIPID CARRIER TRANSFERASE"/>
    <property type="match status" value="1"/>
</dbReference>
<dbReference type="InterPro" id="IPR003362">
    <property type="entry name" value="Bact_transf"/>
</dbReference>
<keyword evidence="4 7" id="KW-0812">Transmembrane</keyword>
<feature type="transmembrane region" description="Helical" evidence="7">
    <location>
        <begin position="40"/>
        <end position="63"/>
    </location>
</feature>
<evidence type="ECO:0000259" key="8">
    <source>
        <dbReference type="Pfam" id="PF02397"/>
    </source>
</evidence>
<dbReference type="Gene3D" id="3.40.50.720">
    <property type="entry name" value="NAD(P)-binding Rossmann-like Domain"/>
    <property type="match status" value="1"/>
</dbReference>
<dbReference type="Proteomes" id="UP000777784">
    <property type="component" value="Unassembled WGS sequence"/>
</dbReference>
<proteinExistence type="inferred from homology"/>
<sequence length="507" mass="55754">MALDTAYKEAQKRIPAQVKPLHGQPVPKPRPIPSYSWSTTLLLIAGDLALLTLSGTIAGFLFGSEIGILAGGSRFFLLFGAGMLLSGALLQAYRLPNLRRPRRRAEAAMGQAVGGLITTLILASNFSTNGVLLKAVFVPALFVGLTFLVFRSRLSLVILKWAGDERGPVERILIIGAGRAAVRAARCLVDDAGDKVRILGFADSAPTRDIPKGYPAWHIDSPDEIADLARDQGAHQVLVAQPQGSGEDVIRLTDILIRRGIRVRVVSNLFTRLVESGPFERLDGIPVVEVGATPLRGHRAISKRVLNLVAALTGTILILPLLIVIALAIKLTSRGPILHTQVRLGKGGRPFTFYKFRSMIPEENGESHRSYVTEFMTKGRAAGCDENGQQVYKFVDGNRITAIGRFLRRTSLDELPQLINVIRGEMSLVGPRPCLPFEYQLYKDWQKRRLDVIPGMTGLWQVTGRNMVTFEDMVLLDLFYIANWSFLLDIKLLLRTIPVVLWGKGGL</sequence>
<dbReference type="SUPFAM" id="SSF51735">
    <property type="entry name" value="NAD(P)-binding Rossmann-fold domains"/>
    <property type="match status" value="1"/>
</dbReference>
<evidence type="ECO:0000256" key="1">
    <source>
        <dbReference type="ARBA" id="ARBA00004141"/>
    </source>
</evidence>
<feature type="transmembrane region" description="Helical" evidence="7">
    <location>
        <begin position="305"/>
        <end position="329"/>
    </location>
</feature>
<reference evidence="9" key="1">
    <citation type="submission" date="2021-05" db="EMBL/GenBank/DDBJ databases">
        <title>Energy efficiency and biological interactions define the core microbiome of deep oligotrophic groundwater.</title>
        <authorList>
            <person name="Mehrshad M."/>
            <person name="Lopez-Fernandez M."/>
            <person name="Bell E."/>
            <person name="Bernier-Latmani R."/>
            <person name="Bertilsson S."/>
            <person name="Dopson M."/>
        </authorList>
    </citation>
    <scope>NUCLEOTIDE SEQUENCE</scope>
    <source>
        <strain evidence="9">Modern_marine.mb.64</strain>
    </source>
</reference>
<protein>
    <submittedName>
        <fullName evidence="9">Exopolysaccharide biosynthesis polyprenyl glycosylphosphotransferase</fullName>
    </submittedName>
</protein>
<dbReference type="InterPro" id="IPR036291">
    <property type="entry name" value="NAD(P)-bd_dom_sf"/>
</dbReference>
<feature type="domain" description="Bacterial sugar transferase" evidence="8">
    <location>
        <begin position="303"/>
        <end position="501"/>
    </location>
</feature>
<dbReference type="EMBL" id="JAHJDP010000085">
    <property type="protein sequence ID" value="MBU2692157.1"/>
    <property type="molecule type" value="Genomic_DNA"/>
</dbReference>
<evidence type="ECO:0000256" key="3">
    <source>
        <dbReference type="ARBA" id="ARBA00022679"/>
    </source>
</evidence>
<gene>
    <name evidence="9" type="ORF">KJ970_14645</name>
</gene>
<feature type="transmembrane region" description="Helical" evidence="7">
    <location>
        <begin position="75"/>
        <end position="95"/>
    </location>
</feature>
<comment type="subcellular location">
    <subcellularLocation>
        <location evidence="1">Membrane</location>
        <topology evidence="1">Multi-pass membrane protein</topology>
    </subcellularLocation>
</comment>
<name>A0A948RZQ1_UNCEI</name>
<evidence type="ECO:0000256" key="7">
    <source>
        <dbReference type="SAM" id="Phobius"/>
    </source>
</evidence>
<keyword evidence="5 7" id="KW-1133">Transmembrane helix</keyword>
<comment type="caution">
    <text evidence="9">The sequence shown here is derived from an EMBL/GenBank/DDBJ whole genome shotgun (WGS) entry which is preliminary data.</text>
</comment>
<dbReference type="GO" id="GO:0016020">
    <property type="term" value="C:membrane"/>
    <property type="evidence" value="ECO:0007669"/>
    <property type="project" value="UniProtKB-SubCell"/>
</dbReference>
<dbReference type="InterPro" id="IPR017475">
    <property type="entry name" value="EPS_sugar_tfrase"/>
</dbReference>